<dbReference type="SMART" id="SM00028">
    <property type="entry name" value="TPR"/>
    <property type="match status" value="3"/>
</dbReference>
<dbReference type="PROSITE" id="PS50005">
    <property type="entry name" value="TPR"/>
    <property type="match status" value="1"/>
</dbReference>
<evidence type="ECO:0000256" key="1">
    <source>
        <dbReference type="ARBA" id="ARBA00022737"/>
    </source>
</evidence>
<reference evidence="4" key="1">
    <citation type="journal article" date="2020" name="mSystems">
        <title>Genome- and Community-Level Interaction Insights into Carbon Utilization and Element Cycling Functions of Hydrothermarchaeota in Hydrothermal Sediment.</title>
        <authorList>
            <person name="Zhou Z."/>
            <person name="Liu Y."/>
            <person name="Xu W."/>
            <person name="Pan J."/>
            <person name="Luo Z.H."/>
            <person name="Li M."/>
        </authorList>
    </citation>
    <scope>NUCLEOTIDE SEQUENCE</scope>
    <source>
        <strain evidence="4">HyVt-388</strain>
    </source>
</reference>
<sequence length="224" mass="25926">MMLIFAIFFQIDSALYYLEQGTYLQNINMLFKAESLLLEETEGVCNCTTYYYLSESSYRILNYYYVAGKKERAKEYLNKSIERVKKSIDIAVDYSDAHALLGTLYGMKIVLDDNPLAGMIFGPKSKKELEKGVELDPDNPWAHLRLGIRYLHTPQKWGGDKQKALVEFLKAVELSPEVAEFYVWLGIAYKENNNVNSAIRVMKKALEIEPSYKWAKMELKKIKE</sequence>
<evidence type="ECO:0000256" key="3">
    <source>
        <dbReference type="PROSITE-ProRule" id="PRU00339"/>
    </source>
</evidence>
<dbReference type="AlphaFoldDB" id="A0A9C9K020"/>
<comment type="caution">
    <text evidence="4">The sequence shown here is derived from an EMBL/GenBank/DDBJ whole genome shotgun (WGS) entry which is preliminary data.</text>
</comment>
<dbReference type="SUPFAM" id="SSF48452">
    <property type="entry name" value="TPR-like"/>
    <property type="match status" value="1"/>
</dbReference>
<name>A0A9C9K020_UNCW3</name>
<protein>
    <recommendedName>
        <fullName evidence="6">Tetratricopeptide repeat protein</fullName>
    </recommendedName>
</protein>
<dbReference type="PANTHER" id="PTHR44943:SF8">
    <property type="entry name" value="TPR REPEAT-CONTAINING PROTEIN MJ0263"/>
    <property type="match status" value="1"/>
</dbReference>
<dbReference type="InterPro" id="IPR019734">
    <property type="entry name" value="TPR_rpt"/>
</dbReference>
<proteinExistence type="predicted"/>
<evidence type="ECO:0008006" key="6">
    <source>
        <dbReference type="Google" id="ProtNLM"/>
    </source>
</evidence>
<dbReference type="PANTHER" id="PTHR44943">
    <property type="entry name" value="CELLULOSE SYNTHASE OPERON PROTEIN C"/>
    <property type="match status" value="1"/>
</dbReference>
<organism evidence="4 5">
    <name type="scientific">candidate division WOR-3 bacterium</name>
    <dbReference type="NCBI Taxonomy" id="2052148"/>
    <lineage>
        <taxon>Bacteria</taxon>
        <taxon>Bacteria division WOR-3</taxon>
    </lineage>
</organism>
<evidence type="ECO:0000256" key="2">
    <source>
        <dbReference type="ARBA" id="ARBA00022803"/>
    </source>
</evidence>
<gene>
    <name evidence="4" type="ORF">ENI34_05025</name>
</gene>
<dbReference type="EMBL" id="DRIG01000055">
    <property type="protein sequence ID" value="HEC78490.1"/>
    <property type="molecule type" value="Genomic_DNA"/>
</dbReference>
<evidence type="ECO:0000313" key="4">
    <source>
        <dbReference type="EMBL" id="HEC78490.1"/>
    </source>
</evidence>
<accession>A0A9C9K020</accession>
<evidence type="ECO:0000313" key="5">
    <source>
        <dbReference type="Proteomes" id="UP000885826"/>
    </source>
</evidence>
<feature type="repeat" description="TPR" evidence="3">
    <location>
        <begin position="179"/>
        <end position="212"/>
    </location>
</feature>
<dbReference type="Pfam" id="PF13181">
    <property type="entry name" value="TPR_8"/>
    <property type="match status" value="1"/>
</dbReference>
<dbReference type="Gene3D" id="1.25.40.10">
    <property type="entry name" value="Tetratricopeptide repeat domain"/>
    <property type="match status" value="1"/>
</dbReference>
<keyword evidence="1" id="KW-0677">Repeat</keyword>
<keyword evidence="2 3" id="KW-0802">TPR repeat</keyword>
<dbReference type="InterPro" id="IPR051685">
    <property type="entry name" value="Ycf3/AcsC/BcsC/TPR_MFPF"/>
</dbReference>
<dbReference type="Proteomes" id="UP000885826">
    <property type="component" value="Unassembled WGS sequence"/>
</dbReference>
<dbReference type="InterPro" id="IPR011990">
    <property type="entry name" value="TPR-like_helical_dom_sf"/>
</dbReference>